<dbReference type="PROSITE" id="PS00639">
    <property type="entry name" value="THIOL_PROTEASE_HIS"/>
    <property type="match status" value="1"/>
</dbReference>
<dbReference type="KEGG" id="ado:A6F68_01044"/>
<reference evidence="4 5" key="1">
    <citation type="submission" date="2016-07" db="EMBL/GenBank/DDBJ databases">
        <title>Complete genome sequence of Altererythrobacter dongtanensis KCTC 22672, a type strain with esterase isolated from tidal flat.</title>
        <authorList>
            <person name="Cheng H."/>
            <person name="Wu Y.-H."/>
            <person name="Zhou P."/>
            <person name="Huo Y.-Y."/>
            <person name="Wang C.-S."/>
            <person name="Xu X.-W."/>
        </authorList>
    </citation>
    <scope>NUCLEOTIDE SEQUENCE [LARGE SCALE GENOMIC DNA]</scope>
    <source>
        <strain evidence="4 5">KCTC 22672</strain>
    </source>
</reference>
<dbReference type="InterPro" id="IPR038765">
    <property type="entry name" value="Papain-like_cys_pep_sf"/>
</dbReference>
<sequence length="562" mass="61127">MAKVDIAAVQTKIVEKQARWQARANTITQLSDAARKRMLGVVVDQAELAREVAAAKPPAARANAPEAPGAPGFAPAVDWRNRNGNHVTSVKDQGGCGSCVSFCTTALTESMASIEKGQKLDLSEADLHFCSSHGANCSGWWPNNALGEIKNRGIVDEASFPYSSAFTGSGGAPVCKNVANRDDKAVKITNFGALSSATDRKNHLTNVGPCSAVIEVYNDFFAYSSGVYSHVSGALAGLHCVLVIGYSEVDRCWICKNSWGAGWGDGGYFRIAYGQCGIDTTYPFHWATGVKIPGGKWSGWEDLGGIITSRPQAVSWAKDRIDVFARGLDSAVWHRWWDGAGWRGWESLGGLIHGAPAAASWASGRLDIFGIGTDHKLYHKWFQGGWSGWGSLGGFLTSEPAAVSWGPNRIDVFARGGDNCMWHLWWDGARWNGWENLGGQLSSAPAVCSWGANRLDCFVRGLDCQLHHKWWDGSRWSNWEALGGILTDAPAAESWGPNRIDVFVPGTNFHMFHKWWDGTKWNGYEDLGGVLSSGVGVSSWAAKRLDTFVMGTDSHMYHKWYA</sequence>
<evidence type="ECO:0000313" key="5">
    <source>
        <dbReference type="Proteomes" id="UP000092932"/>
    </source>
</evidence>
<dbReference type="SUPFAM" id="SSF54001">
    <property type="entry name" value="Cysteine proteinases"/>
    <property type="match status" value="1"/>
</dbReference>
<dbReference type="Gene3D" id="2.120.10.70">
    <property type="entry name" value="Fucose-specific lectin"/>
    <property type="match status" value="2"/>
</dbReference>
<protein>
    <submittedName>
        <fullName evidence="4">Papain family cysteine protease</fullName>
    </submittedName>
</protein>
<evidence type="ECO:0000313" key="4">
    <source>
        <dbReference type="EMBL" id="ANY19566.1"/>
    </source>
</evidence>
<dbReference type="CDD" id="cd02248">
    <property type="entry name" value="Peptidase_C1A"/>
    <property type="match status" value="1"/>
</dbReference>
<dbReference type="PANTHER" id="PTHR12411">
    <property type="entry name" value="CYSTEINE PROTEASE FAMILY C1-RELATED"/>
    <property type="match status" value="1"/>
</dbReference>
<organism evidence="4 5">
    <name type="scientific">Tsuneonella dongtanensis</name>
    <dbReference type="NCBI Taxonomy" id="692370"/>
    <lineage>
        <taxon>Bacteria</taxon>
        <taxon>Pseudomonadati</taxon>
        <taxon>Pseudomonadota</taxon>
        <taxon>Alphaproteobacteria</taxon>
        <taxon>Sphingomonadales</taxon>
        <taxon>Erythrobacteraceae</taxon>
        <taxon>Tsuneonella</taxon>
    </lineage>
</organism>
<dbReference type="InterPro" id="IPR025661">
    <property type="entry name" value="Pept_asp_AS"/>
</dbReference>
<dbReference type="InterPro" id="IPR058502">
    <property type="entry name" value="PLL-like_beta-prop"/>
</dbReference>
<keyword evidence="4" id="KW-0645">Protease</keyword>
<proteinExistence type="inferred from homology"/>
<dbReference type="Gene3D" id="3.90.70.10">
    <property type="entry name" value="Cysteine proteinases"/>
    <property type="match status" value="1"/>
</dbReference>
<dbReference type="InterPro" id="IPR039417">
    <property type="entry name" value="Peptidase_C1A_papain-like"/>
</dbReference>
<dbReference type="InterPro" id="IPR013128">
    <property type="entry name" value="Peptidase_C1A"/>
</dbReference>
<name>A0A1B2ABN9_9SPHN</name>
<dbReference type="EMBL" id="CP016591">
    <property type="protein sequence ID" value="ANY19566.1"/>
    <property type="molecule type" value="Genomic_DNA"/>
</dbReference>
<dbReference type="CDD" id="cd22954">
    <property type="entry name" value="PLL_lectin"/>
    <property type="match status" value="1"/>
</dbReference>
<dbReference type="SUPFAM" id="SSF89372">
    <property type="entry name" value="Fucose-specific lectin"/>
    <property type="match status" value="3"/>
</dbReference>
<dbReference type="Pfam" id="PF00112">
    <property type="entry name" value="Peptidase_C1"/>
    <property type="match status" value="1"/>
</dbReference>
<dbReference type="PROSITE" id="PS00640">
    <property type="entry name" value="THIOL_PROTEASE_ASN"/>
    <property type="match status" value="1"/>
</dbReference>
<feature type="domain" description="Peptidase C1A papain C-terminal" evidence="3">
    <location>
        <begin position="73"/>
        <end position="284"/>
    </location>
</feature>
<dbReference type="OrthoDB" id="5318987at2"/>
<dbReference type="Proteomes" id="UP000092932">
    <property type="component" value="Chromosome"/>
</dbReference>
<keyword evidence="2" id="KW-1015">Disulfide bond</keyword>
<keyword evidence="4" id="KW-0378">Hydrolase</keyword>
<dbReference type="GO" id="GO:0008234">
    <property type="term" value="F:cysteine-type peptidase activity"/>
    <property type="evidence" value="ECO:0007669"/>
    <property type="project" value="InterPro"/>
</dbReference>
<dbReference type="RefSeq" id="WP_067677078.1">
    <property type="nucleotide sequence ID" value="NZ_CP016591.1"/>
</dbReference>
<comment type="similarity">
    <text evidence="1">Belongs to the peptidase C1 family.</text>
</comment>
<dbReference type="InterPro" id="IPR000668">
    <property type="entry name" value="Peptidase_C1A_C"/>
</dbReference>
<dbReference type="InterPro" id="IPR025660">
    <property type="entry name" value="Pept_his_AS"/>
</dbReference>
<dbReference type="STRING" id="692370.A6F68_01044"/>
<dbReference type="PATRIC" id="fig|692370.5.peg.1058"/>
<evidence type="ECO:0000256" key="1">
    <source>
        <dbReference type="ARBA" id="ARBA00008455"/>
    </source>
</evidence>
<dbReference type="Pfam" id="PF26607">
    <property type="entry name" value="DUF8189"/>
    <property type="match status" value="1"/>
</dbReference>
<dbReference type="AlphaFoldDB" id="A0A1B2ABN9"/>
<gene>
    <name evidence="4" type="ORF">A6F68_01044</name>
</gene>
<accession>A0A1B2ABN9</accession>
<dbReference type="SMART" id="SM00645">
    <property type="entry name" value="Pept_C1"/>
    <property type="match status" value="1"/>
</dbReference>
<evidence type="ECO:0000256" key="2">
    <source>
        <dbReference type="ARBA" id="ARBA00023157"/>
    </source>
</evidence>
<evidence type="ECO:0000259" key="3">
    <source>
        <dbReference type="SMART" id="SM00645"/>
    </source>
</evidence>
<keyword evidence="5" id="KW-1185">Reference proteome</keyword>
<dbReference type="GO" id="GO:0006508">
    <property type="term" value="P:proteolysis"/>
    <property type="evidence" value="ECO:0007669"/>
    <property type="project" value="UniProtKB-KW"/>
</dbReference>